<name>A0A8H5B518_9AGAR</name>
<gene>
    <name evidence="2" type="ORF">D9619_006123</name>
</gene>
<feature type="compositionally biased region" description="Low complexity" evidence="1">
    <location>
        <begin position="334"/>
        <end position="344"/>
    </location>
</feature>
<feature type="region of interest" description="Disordered" evidence="1">
    <location>
        <begin position="295"/>
        <end position="432"/>
    </location>
</feature>
<feature type="compositionally biased region" description="Basic and acidic residues" evidence="1">
    <location>
        <begin position="422"/>
        <end position="432"/>
    </location>
</feature>
<dbReference type="Gene3D" id="3.40.50.300">
    <property type="entry name" value="P-loop containing nucleotide triphosphate hydrolases"/>
    <property type="match status" value="1"/>
</dbReference>
<comment type="caution">
    <text evidence="2">The sequence shown here is derived from an EMBL/GenBank/DDBJ whole genome shotgun (WGS) entry which is preliminary data.</text>
</comment>
<dbReference type="SUPFAM" id="SSF52540">
    <property type="entry name" value="P-loop containing nucleoside triphosphate hydrolases"/>
    <property type="match status" value="1"/>
</dbReference>
<feature type="region of interest" description="Disordered" evidence="1">
    <location>
        <begin position="1"/>
        <end position="20"/>
    </location>
</feature>
<accession>A0A8H5B518</accession>
<feature type="compositionally biased region" description="Polar residues" evidence="1">
    <location>
        <begin position="1"/>
        <end position="19"/>
    </location>
</feature>
<organism evidence="2 3">
    <name type="scientific">Psilocybe cf. subviscida</name>
    <dbReference type="NCBI Taxonomy" id="2480587"/>
    <lineage>
        <taxon>Eukaryota</taxon>
        <taxon>Fungi</taxon>
        <taxon>Dikarya</taxon>
        <taxon>Basidiomycota</taxon>
        <taxon>Agaricomycotina</taxon>
        <taxon>Agaricomycetes</taxon>
        <taxon>Agaricomycetidae</taxon>
        <taxon>Agaricales</taxon>
        <taxon>Agaricineae</taxon>
        <taxon>Strophariaceae</taxon>
        <taxon>Psilocybe</taxon>
    </lineage>
</organism>
<reference evidence="2 3" key="1">
    <citation type="journal article" date="2020" name="ISME J.">
        <title>Uncovering the hidden diversity of litter-decomposition mechanisms in mushroom-forming fungi.</title>
        <authorList>
            <person name="Floudas D."/>
            <person name="Bentzer J."/>
            <person name="Ahren D."/>
            <person name="Johansson T."/>
            <person name="Persson P."/>
            <person name="Tunlid A."/>
        </authorList>
    </citation>
    <scope>NUCLEOTIDE SEQUENCE [LARGE SCALE GENOMIC DNA]</scope>
    <source>
        <strain evidence="2 3">CBS 101986</strain>
    </source>
</reference>
<dbReference type="EMBL" id="JAACJJ010000042">
    <property type="protein sequence ID" value="KAF5316381.1"/>
    <property type="molecule type" value="Genomic_DNA"/>
</dbReference>
<evidence type="ECO:0000313" key="3">
    <source>
        <dbReference type="Proteomes" id="UP000567179"/>
    </source>
</evidence>
<sequence length="432" mass="46584">MSLVASGSTIATSGPSGSPEQDRVVLILCGLIASGKVRFFFPECQDNSDNGTALVPPRFVHDLNLDDARFGKPRNSPHLLHHISICPFSHPFIPVSTFAEALQHHYPHFHRCNQDDLGDRRAVEQLARECLQDGLSVCVDRTNFNAAQRAYWIDIAREFPGTKVWVIVFDTPYDVGDISLGLISKWSIIILYFQVPSSDIDFDFLHLDIPDIPVLPLPNIAQTCVARLKTRTSHPTIKSPAEGLAVLARFAADFQAPRPHEGYERILFLQPADHPAAEYTAADIKAILKRVRNAPPIVPVPPPQSGRGGRGGGYGQGYGHTNRPGYGYGGSGYRDGTSGSSSFRGGNGNSRGHGGHHNPYQQQNNGRGRGGASYRGAYRGDGVGLYGGRPFQSPPAQASESGGRPAQMTPGGGGGVGPVKGHPREDVFPIDD</sequence>
<protein>
    <submittedName>
        <fullName evidence="2">Uncharacterized protein</fullName>
    </submittedName>
</protein>
<dbReference type="InterPro" id="IPR027417">
    <property type="entry name" value="P-loop_NTPase"/>
</dbReference>
<dbReference type="Proteomes" id="UP000567179">
    <property type="component" value="Unassembled WGS sequence"/>
</dbReference>
<evidence type="ECO:0000256" key="1">
    <source>
        <dbReference type="SAM" id="MobiDB-lite"/>
    </source>
</evidence>
<feature type="compositionally biased region" description="Gly residues" evidence="1">
    <location>
        <begin position="306"/>
        <end position="318"/>
    </location>
</feature>
<feature type="compositionally biased region" description="Low complexity" evidence="1">
    <location>
        <begin position="357"/>
        <end position="366"/>
    </location>
</feature>
<keyword evidence="3" id="KW-1185">Reference proteome</keyword>
<proteinExistence type="predicted"/>
<evidence type="ECO:0000313" key="2">
    <source>
        <dbReference type="EMBL" id="KAF5316381.1"/>
    </source>
</evidence>
<feature type="compositionally biased region" description="Gly residues" evidence="1">
    <location>
        <begin position="367"/>
        <end position="387"/>
    </location>
</feature>
<dbReference type="AlphaFoldDB" id="A0A8H5B518"/>
<dbReference type="OrthoDB" id="3512845at2759"/>